<reference evidence="7 8" key="1">
    <citation type="journal article" date="2023" name="Hortic Res">
        <title>Pangenome of water caltrop reveals structural variations and asymmetric subgenome divergence after allopolyploidization.</title>
        <authorList>
            <person name="Zhang X."/>
            <person name="Chen Y."/>
            <person name="Wang L."/>
            <person name="Yuan Y."/>
            <person name="Fang M."/>
            <person name="Shi L."/>
            <person name="Lu R."/>
            <person name="Comes H.P."/>
            <person name="Ma Y."/>
            <person name="Chen Y."/>
            <person name="Huang G."/>
            <person name="Zhou Y."/>
            <person name="Zheng Z."/>
            <person name="Qiu Y."/>
        </authorList>
    </citation>
    <scope>NUCLEOTIDE SEQUENCE [LARGE SCALE GENOMIC DNA]</scope>
    <source>
        <tissue evidence="7">Roots</tissue>
    </source>
</reference>
<dbReference type="InterPro" id="IPR018781">
    <property type="entry name" value="TPRA1/CAND2/CAND8"/>
</dbReference>
<evidence type="ECO:0000256" key="5">
    <source>
        <dbReference type="ARBA" id="ARBA00023136"/>
    </source>
</evidence>
<evidence type="ECO:0000256" key="4">
    <source>
        <dbReference type="ARBA" id="ARBA00022989"/>
    </source>
</evidence>
<dbReference type="AlphaFoldDB" id="A0AAN7KNV4"/>
<organism evidence="7 8">
    <name type="scientific">Trapa incisa</name>
    <dbReference type="NCBI Taxonomy" id="236973"/>
    <lineage>
        <taxon>Eukaryota</taxon>
        <taxon>Viridiplantae</taxon>
        <taxon>Streptophyta</taxon>
        <taxon>Embryophyta</taxon>
        <taxon>Tracheophyta</taxon>
        <taxon>Spermatophyta</taxon>
        <taxon>Magnoliopsida</taxon>
        <taxon>eudicotyledons</taxon>
        <taxon>Gunneridae</taxon>
        <taxon>Pentapetalae</taxon>
        <taxon>rosids</taxon>
        <taxon>malvids</taxon>
        <taxon>Myrtales</taxon>
        <taxon>Lythraceae</taxon>
        <taxon>Trapa</taxon>
    </lineage>
</organism>
<comment type="caution">
    <text evidence="7">The sequence shown here is derived from an EMBL/GenBank/DDBJ whole genome shotgun (WGS) entry which is preliminary data.</text>
</comment>
<evidence type="ECO:0000256" key="2">
    <source>
        <dbReference type="ARBA" id="ARBA00010125"/>
    </source>
</evidence>
<dbReference type="EMBL" id="JAXIOK010000006">
    <property type="protein sequence ID" value="KAK4768359.1"/>
    <property type="molecule type" value="Genomic_DNA"/>
</dbReference>
<evidence type="ECO:0000256" key="3">
    <source>
        <dbReference type="ARBA" id="ARBA00022692"/>
    </source>
</evidence>
<feature type="transmembrane region" description="Helical" evidence="6">
    <location>
        <begin position="44"/>
        <end position="63"/>
    </location>
</feature>
<keyword evidence="4 6" id="KW-1133">Transmembrane helix</keyword>
<dbReference type="GO" id="GO:0004930">
    <property type="term" value="F:G protein-coupled receptor activity"/>
    <property type="evidence" value="ECO:0007669"/>
    <property type="project" value="TreeGrafter"/>
</dbReference>
<evidence type="ECO:0000256" key="1">
    <source>
        <dbReference type="ARBA" id="ARBA00004141"/>
    </source>
</evidence>
<name>A0AAN7KNV4_9MYRT</name>
<keyword evidence="8" id="KW-1185">Reference proteome</keyword>
<feature type="transmembrane region" description="Helical" evidence="6">
    <location>
        <begin position="114"/>
        <end position="136"/>
    </location>
</feature>
<gene>
    <name evidence="7" type="ORF">SAY87_003500</name>
</gene>
<evidence type="ECO:0000313" key="8">
    <source>
        <dbReference type="Proteomes" id="UP001345219"/>
    </source>
</evidence>
<feature type="transmembrane region" description="Helical" evidence="6">
    <location>
        <begin position="83"/>
        <end position="102"/>
    </location>
</feature>
<dbReference type="Pfam" id="PF10160">
    <property type="entry name" value="Tmemb_40"/>
    <property type="match status" value="2"/>
</dbReference>
<accession>A0AAN7KNV4</accession>
<comment type="similarity">
    <text evidence="2">Belongs to the UPF0359 family.</text>
</comment>
<protein>
    <submittedName>
        <fullName evidence="7">Uncharacterized protein</fullName>
    </submittedName>
</protein>
<evidence type="ECO:0000313" key="7">
    <source>
        <dbReference type="EMBL" id="KAK4768359.1"/>
    </source>
</evidence>
<dbReference type="GO" id="GO:0005886">
    <property type="term" value="C:plasma membrane"/>
    <property type="evidence" value="ECO:0007669"/>
    <property type="project" value="TreeGrafter"/>
</dbReference>
<feature type="transmembrane region" description="Helical" evidence="6">
    <location>
        <begin position="156"/>
        <end position="178"/>
    </location>
</feature>
<keyword evidence="3 6" id="KW-0812">Transmembrane</keyword>
<dbReference type="PANTHER" id="PTHR15876:SF8">
    <property type="entry name" value="TRANSMEMBRANE PROTEIN ADIPOCYTE-ASSOCIATED 1"/>
    <property type="match status" value="1"/>
</dbReference>
<evidence type="ECO:0000256" key="6">
    <source>
        <dbReference type="SAM" id="Phobius"/>
    </source>
</evidence>
<comment type="subcellular location">
    <subcellularLocation>
        <location evidence="1">Membrane</location>
        <topology evidence="1">Multi-pass membrane protein</topology>
    </subcellularLocation>
</comment>
<dbReference type="PANTHER" id="PTHR15876">
    <property type="entry name" value="TRANSMEMBRANE PROTEIN ADIPOCYTE-ASSOCIATED 1"/>
    <property type="match status" value="1"/>
</dbReference>
<sequence length="227" mass="26009">MEYVASTALRLLSMEEADSSLSFVRGGFIDPKPMMHDWLFECHGFWHNALLITSSMLFMSYLASQARRSLSKLSHGGRSHIMVAYYASLWLFSLLNLAWCCLQGTMQVGWKLSLCTFLISGLVVGLDLLLKVTYLFGYGIPLFINDSEHPRRIKGGIWVVHRLVLTAVYGCLLLVYNLRWRERLPGKSSGDRCTHCSTLIYVEDDLYLENVYYSEMEEAGFFDAEWD</sequence>
<keyword evidence="5 6" id="KW-0472">Membrane</keyword>
<proteinExistence type="inferred from homology"/>
<dbReference type="Proteomes" id="UP001345219">
    <property type="component" value="Chromosome 3"/>
</dbReference>